<evidence type="ECO:0000256" key="1">
    <source>
        <dbReference type="SAM" id="Phobius"/>
    </source>
</evidence>
<name>A0ABT5JJD9_RHOTP</name>
<keyword evidence="3" id="KW-1185">Reference proteome</keyword>
<gene>
    <name evidence="2" type="ORF">PQJ73_25880</name>
</gene>
<keyword evidence="1" id="KW-0472">Membrane</keyword>
<dbReference type="RefSeq" id="WP_272779955.1">
    <property type="nucleotide sequence ID" value="NZ_JAQQLI010000061.1"/>
</dbReference>
<reference evidence="2" key="2">
    <citation type="submission" date="2023-02" db="EMBL/GenBank/DDBJ databases">
        <authorList>
            <person name="Rayyan A."/>
            <person name="Meyer T."/>
            <person name="Kyndt J.A."/>
        </authorList>
    </citation>
    <scope>NUCLEOTIDE SEQUENCE</scope>
    <source>
        <strain evidence="2">DSM 9987</strain>
    </source>
</reference>
<organism evidence="2 3">
    <name type="scientific">Rhodoplanes tepidamans</name>
    <name type="common">Rhodoplanes cryptolactis</name>
    <dbReference type="NCBI Taxonomy" id="200616"/>
    <lineage>
        <taxon>Bacteria</taxon>
        <taxon>Pseudomonadati</taxon>
        <taxon>Pseudomonadota</taxon>
        <taxon>Alphaproteobacteria</taxon>
        <taxon>Hyphomicrobiales</taxon>
        <taxon>Nitrobacteraceae</taxon>
        <taxon>Rhodoplanes</taxon>
    </lineage>
</organism>
<reference evidence="2" key="1">
    <citation type="journal article" date="2023" name="Microbiol Resour">
        <title>Genome Sequences of Rhodoplanes serenus and Two Thermotolerant Strains, Rhodoplanes tepidamans and 'Rhodoplanes cryptolactis,' Further Refine the Genus.</title>
        <authorList>
            <person name="Rayyan A.A."/>
            <person name="Kyndt J.A."/>
        </authorList>
    </citation>
    <scope>NUCLEOTIDE SEQUENCE</scope>
    <source>
        <strain evidence="2">DSM 9987</strain>
    </source>
</reference>
<keyword evidence="1" id="KW-0812">Transmembrane</keyword>
<feature type="transmembrane region" description="Helical" evidence="1">
    <location>
        <begin position="6"/>
        <end position="29"/>
    </location>
</feature>
<accession>A0ABT5JJD9</accession>
<evidence type="ECO:0000313" key="2">
    <source>
        <dbReference type="EMBL" id="MDC7789125.1"/>
    </source>
</evidence>
<dbReference type="EMBL" id="JAQQLI010000061">
    <property type="protein sequence ID" value="MDC7789125.1"/>
    <property type="molecule type" value="Genomic_DNA"/>
</dbReference>
<sequence length="56" mass="5888">MGADALMLVEAGLMLAMPLVAAIALGLGLRELARLGASRPVPIPVRNRPGRRIDRA</sequence>
<comment type="caution">
    <text evidence="2">The sequence shown here is derived from an EMBL/GenBank/DDBJ whole genome shotgun (WGS) entry which is preliminary data.</text>
</comment>
<keyword evidence="1" id="KW-1133">Transmembrane helix</keyword>
<proteinExistence type="predicted"/>
<dbReference type="Proteomes" id="UP001165652">
    <property type="component" value="Unassembled WGS sequence"/>
</dbReference>
<evidence type="ECO:0000313" key="3">
    <source>
        <dbReference type="Proteomes" id="UP001165652"/>
    </source>
</evidence>
<protein>
    <submittedName>
        <fullName evidence="2">Uncharacterized protein</fullName>
    </submittedName>
</protein>